<comment type="caution">
    <text evidence="5">The sequence shown here is derived from an EMBL/GenBank/DDBJ whole genome shotgun (WGS) entry which is preliminary data.</text>
</comment>
<evidence type="ECO:0000259" key="4">
    <source>
        <dbReference type="Pfam" id="PF16561"/>
    </source>
</evidence>
<comment type="function">
    <text evidence="1">Non-catalytic subunit of AMP-activated protein kinase (AMPK), an energy sensor protein kinase that plays a key role in regulating cellular energy metabolism. In response to reduction of intracellular ATP levels, AMPK activates energy-producing pathways and inhibits energy-consuming processes: inhibits protein, carbohydrate and lipid biosynthesis, as well as cell growth and proliferation. AMPK acts via direct phosphorylation of metabolic enzymes, and by longer-term effects via phosphorylation of transcription regulators. Also acts as a regulator of cellular polarity by remodeling the actin cytoskeleton; probably by indirectly activating myosin. Beta non-catalytic subunit acts as a scaffold on which the AMPK complex assembles, via its C-terminus that bridges alpha (PRKAA1 or PRKAA2) and gamma subunits (PRKAG1, PRKAG2 or PRKAG3).</text>
</comment>
<keyword evidence="6" id="KW-1185">Reference proteome</keyword>
<evidence type="ECO:0000256" key="1">
    <source>
        <dbReference type="ARBA" id="ARBA00025180"/>
    </source>
</evidence>
<evidence type="ECO:0000313" key="5">
    <source>
        <dbReference type="EMBL" id="MFH4974586.1"/>
    </source>
</evidence>
<feature type="region of interest" description="Disordered" evidence="3">
    <location>
        <begin position="192"/>
        <end position="211"/>
    </location>
</feature>
<feature type="coiled-coil region" evidence="2">
    <location>
        <begin position="241"/>
        <end position="342"/>
    </location>
</feature>
<dbReference type="SUPFAM" id="SSF81296">
    <property type="entry name" value="E set domains"/>
    <property type="match status" value="1"/>
</dbReference>
<dbReference type="Gene3D" id="2.60.40.10">
    <property type="entry name" value="Immunoglobulins"/>
    <property type="match status" value="1"/>
</dbReference>
<evidence type="ECO:0000256" key="2">
    <source>
        <dbReference type="SAM" id="Coils"/>
    </source>
</evidence>
<proteinExistence type="predicted"/>
<keyword evidence="2" id="KW-0175">Coiled coil</keyword>
<dbReference type="InterPro" id="IPR032640">
    <property type="entry name" value="AMPK1_CBM"/>
</dbReference>
<feature type="coiled-coil region" evidence="2">
    <location>
        <begin position="19"/>
        <end position="190"/>
    </location>
</feature>
<dbReference type="Pfam" id="PF16561">
    <property type="entry name" value="AMPK1_CBM"/>
    <property type="match status" value="1"/>
</dbReference>
<evidence type="ECO:0000256" key="3">
    <source>
        <dbReference type="SAM" id="MobiDB-lite"/>
    </source>
</evidence>
<dbReference type="InterPro" id="IPR013783">
    <property type="entry name" value="Ig-like_fold"/>
</dbReference>
<evidence type="ECO:0000313" key="6">
    <source>
        <dbReference type="Proteomes" id="UP001608902"/>
    </source>
</evidence>
<accession>A0ABD6E547</accession>
<reference evidence="5 6" key="1">
    <citation type="submission" date="2024-08" db="EMBL/GenBank/DDBJ databases">
        <title>Gnathostoma spinigerum genome.</title>
        <authorList>
            <person name="Gonzalez-Bertolin B."/>
            <person name="Monzon S."/>
            <person name="Zaballos A."/>
            <person name="Jimenez P."/>
            <person name="Dekumyoy P."/>
            <person name="Varona S."/>
            <person name="Cuesta I."/>
            <person name="Sumanam S."/>
            <person name="Adisakwattana P."/>
            <person name="Gasser R.B."/>
            <person name="Hernandez-Gonzalez A."/>
            <person name="Young N.D."/>
            <person name="Perteguer M.J."/>
        </authorList>
    </citation>
    <scope>NUCLEOTIDE SEQUENCE [LARGE SCALE GENOMIC DNA]</scope>
    <source>
        <strain evidence="5">AL3</strain>
        <tissue evidence="5">Liver</tissue>
    </source>
</reference>
<name>A0ABD6E547_9BILA</name>
<dbReference type="Proteomes" id="UP001608902">
    <property type="component" value="Unassembled WGS sequence"/>
</dbReference>
<dbReference type="AlphaFoldDB" id="A0ABD6E547"/>
<feature type="domain" description="AMP-activated protein kinase glycogen-binding" evidence="4">
    <location>
        <begin position="448"/>
        <end position="520"/>
    </location>
</feature>
<sequence length="521" mass="60863">MEMSLNEQKLILKETKLKNEELSVTVAEQLNTIAKLNNEKEKVLKEKDEIIRQLQSIEGSSEMSSEEISEKNRVIDNLNNQVDDLRRQLTNSNDRAASIENELNAALKDSEDKQRKLEELEAALAEKETEFEETSKRIRREAEAILSSAPPEAQELRRLQEKLHESQNAVTSLQTRLEDMRLERDLLKQQLGAQRSGGHTPYGSGAQTPQYQPMTREEDLTDLTNELMRTSRKSYELQEQVKAMESEAIMAQERIKYLESELRKNAEEIWIAKERIANQDRELDSLRWQLDGARAEADRRARELEEEKRKYIETGGVDYAVVERLKREADERAAKLGEEKSKVEWRLGEVTQFWNDAKWKVGELEAALAHRQWLLDQANQKVHELAPSGIDVGDFINQCRWSLKDAFLLRRQPCSDRFKWRLALWDDDSPENLKEYRRIWFEVHVKPEAKFVALSASFTNWECLLTMSVVDDLQWKRGVWVDIPTGRHEFSFLVDGQWQVSDLYPTCWNDCGTHNNWRTVE</sequence>
<protein>
    <recommendedName>
        <fullName evidence="4">AMP-activated protein kinase glycogen-binding domain-containing protein</fullName>
    </recommendedName>
</protein>
<organism evidence="5 6">
    <name type="scientific">Gnathostoma spinigerum</name>
    <dbReference type="NCBI Taxonomy" id="75299"/>
    <lineage>
        <taxon>Eukaryota</taxon>
        <taxon>Metazoa</taxon>
        <taxon>Ecdysozoa</taxon>
        <taxon>Nematoda</taxon>
        <taxon>Chromadorea</taxon>
        <taxon>Rhabditida</taxon>
        <taxon>Spirurina</taxon>
        <taxon>Gnathostomatomorpha</taxon>
        <taxon>Gnathostomatoidea</taxon>
        <taxon>Gnathostomatidae</taxon>
        <taxon>Gnathostoma</taxon>
    </lineage>
</organism>
<dbReference type="CDD" id="cd02859">
    <property type="entry name" value="E_set_AMPKbeta_like_N"/>
    <property type="match status" value="1"/>
</dbReference>
<dbReference type="InterPro" id="IPR014756">
    <property type="entry name" value="Ig_E-set"/>
</dbReference>
<gene>
    <name evidence="5" type="ORF">AB6A40_001295</name>
</gene>
<dbReference type="EMBL" id="JBGFUD010000467">
    <property type="protein sequence ID" value="MFH4974586.1"/>
    <property type="molecule type" value="Genomic_DNA"/>
</dbReference>